<protein>
    <submittedName>
        <fullName evidence="1">Uncharacterized protein</fullName>
    </submittedName>
</protein>
<dbReference type="Proteomes" id="UP001057452">
    <property type="component" value="Chromosome 8"/>
</dbReference>
<sequence length="175" mass="19887">MIIRGFEKDVGTKISFYGFSTNTMKNSLGRYRTDGFTRTPQSPEINYIFIPSDLRDYVMMAAAVQGRVVGSGRDRGDSFLRSPLLKDIRTRHLYMPSTGALMLLTALHTCDQVSAYGFITRSYASFSNHYYDSTWQPLGFFSNHDLQMEGRLWEELHHRGVLRCTPLVQPEGGGN</sequence>
<dbReference type="EMBL" id="CM043792">
    <property type="protein sequence ID" value="KAI4822407.1"/>
    <property type="molecule type" value="Genomic_DNA"/>
</dbReference>
<organism evidence="1 2">
    <name type="scientific">Chaenocephalus aceratus</name>
    <name type="common">Blackfin icefish</name>
    <name type="synonym">Chaenichthys aceratus</name>
    <dbReference type="NCBI Taxonomy" id="36190"/>
    <lineage>
        <taxon>Eukaryota</taxon>
        <taxon>Metazoa</taxon>
        <taxon>Chordata</taxon>
        <taxon>Craniata</taxon>
        <taxon>Vertebrata</taxon>
        <taxon>Euteleostomi</taxon>
        <taxon>Actinopterygii</taxon>
        <taxon>Neopterygii</taxon>
        <taxon>Teleostei</taxon>
        <taxon>Neoteleostei</taxon>
        <taxon>Acanthomorphata</taxon>
        <taxon>Eupercaria</taxon>
        <taxon>Perciformes</taxon>
        <taxon>Notothenioidei</taxon>
        <taxon>Channichthyidae</taxon>
        <taxon>Chaenocephalus</taxon>
    </lineage>
</organism>
<evidence type="ECO:0000313" key="2">
    <source>
        <dbReference type="Proteomes" id="UP001057452"/>
    </source>
</evidence>
<gene>
    <name evidence="1" type="ORF">KUCAC02_007958</name>
</gene>
<evidence type="ECO:0000313" key="1">
    <source>
        <dbReference type="EMBL" id="KAI4822407.1"/>
    </source>
</evidence>
<accession>A0ACB9X7Y8</accession>
<proteinExistence type="predicted"/>
<comment type="caution">
    <text evidence="1">The sequence shown here is derived from an EMBL/GenBank/DDBJ whole genome shotgun (WGS) entry which is preliminary data.</text>
</comment>
<name>A0ACB9X7Y8_CHAAC</name>
<keyword evidence="2" id="KW-1185">Reference proteome</keyword>
<reference evidence="1" key="1">
    <citation type="submission" date="2022-05" db="EMBL/GenBank/DDBJ databases">
        <title>Chromosome-level genome of Chaenocephalus aceratus.</title>
        <authorList>
            <person name="Park H."/>
        </authorList>
    </citation>
    <scope>NUCLEOTIDE SEQUENCE</scope>
    <source>
        <strain evidence="1">KU_202001</strain>
    </source>
</reference>